<dbReference type="AlphaFoldDB" id="A0AAD7FDZ1"/>
<comment type="caution">
    <text evidence="3">The sequence shown here is derived from an EMBL/GenBank/DDBJ whole genome shotgun (WGS) entry which is preliminary data.</text>
</comment>
<protein>
    <submittedName>
        <fullName evidence="3">Uncharacterized protein</fullName>
    </submittedName>
</protein>
<evidence type="ECO:0000313" key="3">
    <source>
        <dbReference type="EMBL" id="KAJ7614504.1"/>
    </source>
</evidence>
<evidence type="ECO:0000256" key="1">
    <source>
        <dbReference type="SAM" id="MobiDB-lite"/>
    </source>
</evidence>
<keyword evidence="2" id="KW-0812">Transmembrane</keyword>
<proteinExistence type="predicted"/>
<feature type="transmembrane region" description="Helical" evidence="2">
    <location>
        <begin position="517"/>
        <end position="537"/>
    </location>
</feature>
<feature type="region of interest" description="Disordered" evidence="1">
    <location>
        <begin position="615"/>
        <end position="636"/>
    </location>
</feature>
<evidence type="ECO:0000313" key="4">
    <source>
        <dbReference type="Proteomes" id="UP001221142"/>
    </source>
</evidence>
<feature type="transmembrane region" description="Helical" evidence="2">
    <location>
        <begin position="46"/>
        <end position="67"/>
    </location>
</feature>
<feature type="transmembrane region" description="Helical" evidence="2">
    <location>
        <begin position="87"/>
        <end position="112"/>
    </location>
</feature>
<name>A0AAD7FDZ1_9AGAR</name>
<feature type="transmembrane region" description="Helical" evidence="2">
    <location>
        <begin position="153"/>
        <end position="172"/>
    </location>
</feature>
<evidence type="ECO:0000256" key="2">
    <source>
        <dbReference type="SAM" id="Phobius"/>
    </source>
</evidence>
<feature type="transmembrane region" description="Helical" evidence="2">
    <location>
        <begin position="686"/>
        <end position="710"/>
    </location>
</feature>
<feature type="transmembrane region" description="Helical" evidence="2">
    <location>
        <begin position="752"/>
        <end position="770"/>
    </location>
</feature>
<gene>
    <name evidence="3" type="ORF">FB45DRAFT_1110285</name>
</gene>
<feature type="transmembrane region" description="Helical" evidence="2">
    <location>
        <begin position="645"/>
        <end position="666"/>
    </location>
</feature>
<sequence>MTRGFARNEIHARSVTLETQDSADSTLLGKPRPQPAEMKSSHQRSLLSLSLHLALVVIQIVLLVVWQQGWEHRVVFSADHELFVARLVKGVLTPFITLYCALLVFVMQSLALRRDLYKRQLLTAMHDNADAWSGLGSAMVRLWQQWDVPASPIGVLSALTYLASILVLHTAFPGVAAPQFLLVNQSIPISTQSLPAFDLSGVDENDRQTFLNAAGQYAGASLSFLPFLTPSNTLGLHEATLYDVLGPNAGTGPVRVNATGFNISCGYIPDTAYNTTAQSINVSGTEYFLGITDTDVITTVGLTPESRSPISITFPSPAVFYTTIPVLDSNNNTAPWINLNGFGAQAVQVFRCSLGLVEQTVFVDAQSHNLTSDTPSIEKGTSTWVPFSGRLDDLSSAAFADGTSGFLDIWEGWYSVMPEAEAPPLLSAESTNVGLSVADMALLQQLQLYPFNTTLRSSVYLHEVENQLAKIVASMFWTLGHAPTTSASTSLPQPFNVSLLAGQAVVSGPMVQNRLDFNIISIVQCLVASLVLLALSLRFSCLGPREAHTTKTKIDSLDVLQSIWLYRDHPELAASLEQVQVPTDLNLRRAGMMRVQLIDGTAPMREMLKEFGEMSEDADVSLSETKYPPGKQERERRGSTWKSDLVLSLVSTILHSGLVLIHLILAVLCGMGLEHRITFSLSQQSFVAWLISTLATVFITIYTAGLLFLTQTLSIKHNLRKTQTLTVTHDTVAAWRGIGSALTSMFSHTPSLSAVVPVFMYLGGIFILHISSPGLLTVQTFNSTLPAPVQTQSIPNFAFSGYDSSSIEARLDPLHSPLLYARGTFFYLPFVNSSSPTLGLEGGTLYDVLSSPDPGSATSSGLGTAIVDSVQLNMTCGYFADPVVNSTPGKITILGLDYTPAYTDIGIISTLQYVPDANSVPANFSAENVTGSPFTSSALFYSTVPISDSAGNTGPLVDISGIQGLDGVAKIQIFGCSLSLVNGSVTVDSQSRLLSNEQAVQKDSSVWSPFQSTKAESKNAYDVLVNDWESWYIAMPDSNSPQIVDQADSEITFEDALAELVASMYWTLGHMPPIPGFAPASLEPNGPPLVEVSLLQRNAVLSSVNFEATLDANMSFIILGMVVSTVLFLLSLQFSVFRNPSRDEEVISGMGPLHIIWLYRNHPELEAELKQVINPTTAKLREAGMVPTRLAGLRAKHFIW</sequence>
<accession>A0AAD7FDZ1</accession>
<organism evidence="3 4">
    <name type="scientific">Roridomyces roridus</name>
    <dbReference type="NCBI Taxonomy" id="1738132"/>
    <lineage>
        <taxon>Eukaryota</taxon>
        <taxon>Fungi</taxon>
        <taxon>Dikarya</taxon>
        <taxon>Basidiomycota</taxon>
        <taxon>Agaricomycotina</taxon>
        <taxon>Agaricomycetes</taxon>
        <taxon>Agaricomycetidae</taxon>
        <taxon>Agaricales</taxon>
        <taxon>Marasmiineae</taxon>
        <taxon>Mycenaceae</taxon>
        <taxon>Roridomyces</taxon>
    </lineage>
</organism>
<keyword evidence="2" id="KW-0472">Membrane</keyword>
<keyword evidence="2" id="KW-1133">Transmembrane helix</keyword>
<keyword evidence="4" id="KW-1185">Reference proteome</keyword>
<dbReference type="EMBL" id="JARKIF010000026">
    <property type="protein sequence ID" value="KAJ7614504.1"/>
    <property type="molecule type" value="Genomic_DNA"/>
</dbReference>
<dbReference type="Proteomes" id="UP001221142">
    <property type="component" value="Unassembled WGS sequence"/>
</dbReference>
<reference evidence="3" key="1">
    <citation type="submission" date="2023-03" db="EMBL/GenBank/DDBJ databases">
        <title>Massive genome expansion in bonnet fungi (Mycena s.s.) driven by repeated elements and novel gene families across ecological guilds.</title>
        <authorList>
            <consortium name="Lawrence Berkeley National Laboratory"/>
            <person name="Harder C.B."/>
            <person name="Miyauchi S."/>
            <person name="Viragh M."/>
            <person name="Kuo A."/>
            <person name="Thoen E."/>
            <person name="Andreopoulos B."/>
            <person name="Lu D."/>
            <person name="Skrede I."/>
            <person name="Drula E."/>
            <person name="Henrissat B."/>
            <person name="Morin E."/>
            <person name="Kohler A."/>
            <person name="Barry K."/>
            <person name="LaButti K."/>
            <person name="Morin E."/>
            <person name="Salamov A."/>
            <person name="Lipzen A."/>
            <person name="Mereny Z."/>
            <person name="Hegedus B."/>
            <person name="Baldrian P."/>
            <person name="Stursova M."/>
            <person name="Weitz H."/>
            <person name="Taylor A."/>
            <person name="Grigoriev I.V."/>
            <person name="Nagy L.G."/>
            <person name="Martin F."/>
            <person name="Kauserud H."/>
        </authorList>
    </citation>
    <scope>NUCLEOTIDE SEQUENCE</scope>
    <source>
        <strain evidence="3">9284</strain>
    </source>
</reference>
<feature type="transmembrane region" description="Helical" evidence="2">
    <location>
        <begin position="1112"/>
        <end position="1132"/>
    </location>
</feature>